<gene>
    <name evidence="1" type="ORF">MB2181_05080</name>
</gene>
<evidence type="ECO:0000313" key="2">
    <source>
        <dbReference type="Proteomes" id="UP000054262"/>
    </source>
</evidence>
<dbReference type="InterPro" id="IPR029044">
    <property type="entry name" value="Nucleotide-diphossugar_trans"/>
</dbReference>
<keyword evidence="2" id="KW-1185">Reference proteome</keyword>
<proteinExistence type="predicted"/>
<dbReference type="AlphaFoldDB" id="A0P7B3"/>
<sequence>MDFSNLIGVLIVTHNAHDNLKIILDTLANNFFEIVVADSSQNLWGLSNKYPIKYYHCPNLKMPEKLRIFSKKISSEFILIHPDGEVLNLESLYNLKAQLQNSTEFISSTVSQNLSLVKQDNMSIIRPRNYIKFVDHSKYCIEEKPNLEQCLNPYHQMIWGLHRASLFKQIIDPLSNIDWEQFQGQNVTLFERAFNVFMHKNGRVLVSTLPLFLRNNALSEEKASMKIQNIETWHTCYIQESETHRSFLLLLSKSLSTCFRFKPDEVKIMLLRAIKNEISSQENIKPSFLRRIIRKILKLVLISKKENYNYENKNISGIRVEVECKLMTNSEFNLFVVGLYPFLLKYQESIKAFNK</sequence>
<evidence type="ECO:0000313" key="1">
    <source>
        <dbReference type="EMBL" id="EAV47423.1"/>
    </source>
</evidence>
<dbReference type="Proteomes" id="UP000054262">
    <property type="component" value="Unassembled WGS sequence"/>
</dbReference>
<dbReference type="EMBL" id="AAUX01000001">
    <property type="protein sequence ID" value="EAV47423.1"/>
    <property type="molecule type" value="Genomic_DNA"/>
</dbReference>
<reference evidence="1 2" key="1">
    <citation type="submission" date="2006-11" db="EMBL/GenBank/DDBJ databases">
        <authorList>
            <person name="Giovannoni S."/>
            <person name="Vergin K."/>
            <person name="Ferriera S."/>
            <person name="Johnson J."/>
            <person name="Kravitz S."/>
            <person name="Beeson K."/>
            <person name="Sutton G."/>
            <person name="Rogers Y.-H."/>
            <person name="Friedman R."/>
            <person name="Frazier M."/>
            <person name="Venter J.C."/>
        </authorList>
    </citation>
    <scope>NUCLEOTIDE SEQUENCE [LARGE SCALE GENOMIC DNA]</scope>
    <source>
        <strain evidence="1 2">HTCC2181</strain>
    </source>
</reference>
<dbReference type="Gene3D" id="3.90.550.10">
    <property type="entry name" value="Spore Coat Polysaccharide Biosynthesis Protein SpsA, Chain A"/>
    <property type="match status" value="1"/>
</dbReference>
<name>A0P7B3_9PROT</name>
<comment type="caution">
    <text evidence="1">The sequence shown here is derived from an EMBL/GenBank/DDBJ whole genome shotgun (WGS) entry which is preliminary data.</text>
</comment>
<organism evidence="1 2">
    <name type="scientific">Methylophilales bacterium HTCC2181</name>
    <dbReference type="NCBI Taxonomy" id="383631"/>
    <lineage>
        <taxon>Bacteria</taxon>
        <taxon>Pseudomonadati</taxon>
        <taxon>Pseudomonadota</taxon>
        <taxon>Betaproteobacteria</taxon>
        <taxon>Nitrosomonadales</taxon>
        <taxon>OM43 clade</taxon>
    </lineage>
</organism>
<protein>
    <submittedName>
        <fullName evidence="1">Uncharacterized protein</fullName>
    </submittedName>
</protein>
<accession>A0P7B3</accession>